<evidence type="ECO:0008006" key="6">
    <source>
        <dbReference type="Google" id="ProtNLM"/>
    </source>
</evidence>
<organism evidence="5">
    <name type="scientific">marine metagenome</name>
    <dbReference type="NCBI Taxonomy" id="408172"/>
    <lineage>
        <taxon>unclassified sequences</taxon>
        <taxon>metagenomes</taxon>
        <taxon>ecological metagenomes</taxon>
    </lineage>
</organism>
<evidence type="ECO:0000313" key="5">
    <source>
        <dbReference type="EMBL" id="SUZ93989.1"/>
    </source>
</evidence>
<feature type="domain" description="Gfo/Idh/MocA-like oxidoreductase N-terminal" evidence="3">
    <location>
        <begin position="1"/>
        <end position="92"/>
    </location>
</feature>
<dbReference type="GO" id="GO:0016491">
    <property type="term" value="F:oxidoreductase activity"/>
    <property type="evidence" value="ECO:0007669"/>
    <property type="project" value="UniProtKB-KW"/>
</dbReference>
<gene>
    <name evidence="5" type="ORF">METZ01_LOCUS46843</name>
</gene>
<comment type="similarity">
    <text evidence="1">Belongs to the Gfo/Idh/MocA family.</text>
</comment>
<reference evidence="5" key="1">
    <citation type="submission" date="2018-05" db="EMBL/GenBank/DDBJ databases">
        <authorList>
            <person name="Lanie J.A."/>
            <person name="Ng W.-L."/>
            <person name="Kazmierczak K.M."/>
            <person name="Andrzejewski T.M."/>
            <person name="Davidsen T.M."/>
            <person name="Wayne K.J."/>
            <person name="Tettelin H."/>
            <person name="Glass J.I."/>
            <person name="Rusch D."/>
            <person name="Podicherti R."/>
            <person name="Tsui H.-C.T."/>
            <person name="Winkler M.E."/>
        </authorList>
    </citation>
    <scope>NUCLEOTIDE SEQUENCE</scope>
</reference>
<dbReference type="PANTHER" id="PTHR22604:SF105">
    <property type="entry name" value="TRANS-1,2-DIHYDROBENZENE-1,2-DIOL DEHYDROGENASE"/>
    <property type="match status" value="1"/>
</dbReference>
<dbReference type="SUPFAM" id="SSF55347">
    <property type="entry name" value="Glyceraldehyde-3-phosphate dehydrogenase-like, C-terminal domain"/>
    <property type="match status" value="1"/>
</dbReference>
<name>A0A381RSD6_9ZZZZ</name>
<evidence type="ECO:0000256" key="2">
    <source>
        <dbReference type="ARBA" id="ARBA00023002"/>
    </source>
</evidence>
<dbReference type="GO" id="GO:0000166">
    <property type="term" value="F:nucleotide binding"/>
    <property type="evidence" value="ECO:0007669"/>
    <property type="project" value="InterPro"/>
</dbReference>
<dbReference type="AlphaFoldDB" id="A0A381RSD6"/>
<proteinExistence type="inferred from homology"/>
<feature type="non-terminal residue" evidence="5">
    <location>
        <position position="1"/>
    </location>
</feature>
<sequence>VVAVGSRNQATADAFGNKHNIPNRHPSYESLANDSDVDVIYIATPHVFHAENSILCMNAKKAVLCEKAFCIHAGEAEKMIQTARKNNVFLMEALTTRHFPVIHQVLRWIADGLIGDVRIVQADRCIRGDFSMEDRALNSELGGGSLLDLGIYVIGFSSMIFGGPPNKATGFGFIGDYGSDEQGASILEYDNGALAVLTFALRTVTVNNAYIYGTEGYIKIPDLFAVPNKATLHVDGQKIIDFEEPILGNGLHYQVKEVHRCLREGLLESPRMRLDESLQIMETMDTIRAPWDLKYPNDSNRIL</sequence>
<dbReference type="Gene3D" id="3.40.50.720">
    <property type="entry name" value="NAD(P)-binding Rossmann-like Domain"/>
    <property type="match status" value="1"/>
</dbReference>
<dbReference type="Pfam" id="PF01408">
    <property type="entry name" value="GFO_IDH_MocA"/>
    <property type="match status" value="1"/>
</dbReference>
<dbReference type="Gene3D" id="3.30.360.10">
    <property type="entry name" value="Dihydrodipicolinate Reductase, domain 2"/>
    <property type="match status" value="1"/>
</dbReference>
<dbReference type="InterPro" id="IPR036291">
    <property type="entry name" value="NAD(P)-bd_dom_sf"/>
</dbReference>
<dbReference type="InterPro" id="IPR000683">
    <property type="entry name" value="Gfo/Idh/MocA-like_OxRdtase_N"/>
</dbReference>
<evidence type="ECO:0000256" key="1">
    <source>
        <dbReference type="ARBA" id="ARBA00010928"/>
    </source>
</evidence>
<evidence type="ECO:0000259" key="4">
    <source>
        <dbReference type="Pfam" id="PF22725"/>
    </source>
</evidence>
<dbReference type="InterPro" id="IPR055170">
    <property type="entry name" value="GFO_IDH_MocA-like_dom"/>
</dbReference>
<dbReference type="EMBL" id="UINC01002194">
    <property type="protein sequence ID" value="SUZ93989.1"/>
    <property type="molecule type" value="Genomic_DNA"/>
</dbReference>
<evidence type="ECO:0000259" key="3">
    <source>
        <dbReference type="Pfam" id="PF01408"/>
    </source>
</evidence>
<dbReference type="PANTHER" id="PTHR22604">
    <property type="entry name" value="OXIDOREDUCTASES"/>
    <property type="match status" value="1"/>
</dbReference>
<dbReference type="SUPFAM" id="SSF51735">
    <property type="entry name" value="NAD(P)-binding Rossmann-fold domains"/>
    <property type="match status" value="1"/>
</dbReference>
<protein>
    <recommendedName>
        <fullName evidence="6">Gfo/Idh/MocA-like oxidoreductase N-terminal domain-containing protein</fullName>
    </recommendedName>
</protein>
<dbReference type="InterPro" id="IPR050984">
    <property type="entry name" value="Gfo/Idh/MocA_domain"/>
</dbReference>
<feature type="domain" description="GFO/IDH/MocA-like oxidoreductase" evidence="4">
    <location>
        <begin position="103"/>
        <end position="218"/>
    </location>
</feature>
<dbReference type="Pfam" id="PF22725">
    <property type="entry name" value="GFO_IDH_MocA_C3"/>
    <property type="match status" value="1"/>
</dbReference>
<keyword evidence="2" id="KW-0560">Oxidoreductase</keyword>
<accession>A0A381RSD6</accession>